<gene>
    <name evidence="1" type="ORF">AKJ57_04380</name>
</gene>
<name>A0A133U7L1_9EURY</name>
<dbReference type="Pfam" id="PF08665">
    <property type="entry name" value="PglZ"/>
    <property type="match status" value="1"/>
</dbReference>
<dbReference type="AlphaFoldDB" id="A0A133U7L1"/>
<organism evidence="1 2">
    <name type="scientific">candidate division MSBL1 archaeon SCGC-AAA259A05</name>
    <dbReference type="NCBI Taxonomy" id="1698259"/>
    <lineage>
        <taxon>Archaea</taxon>
        <taxon>Methanobacteriati</taxon>
        <taxon>Methanobacteriota</taxon>
        <taxon>candidate division MSBL1</taxon>
    </lineage>
</organism>
<protein>
    <recommendedName>
        <fullName evidence="3">PglZ domain-containing protein</fullName>
    </recommendedName>
</protein>
<evidence type="ECO:0000313" key="1">
    <source>
        <dbReference type="EMBL" id="KXA90168.1"/>
    </source>
</evidence>
<evidence type="ECO:0000313" key="2">
    <source>
        <dbReference type="Proteomes" id="UP000070163"/>
    </source>
</evidence>
<proteinExistence type="predicted"/>
<accession>A0A133U7L1</accession>
<dbReference type="Proteomes" id="UP000070163">
    <property type="component" value="Unassembled WGS sequence"/>
</dbReference>
<keyword evidence="2" id="KW-1185">Reference proteome</keyword>
<comment type="caution">
    <text evidence="1">The sequence shown here is derived from an EMBL/GenBank/DDBJ whole genome shotgun (WGS) entry which is preliminary data.</text>
</comment>
<reference evidence="1 2" key="1">
    <citation type="journal article" date="2016" name="Sci. Rep.">
        <title>Metabolic traits of an uncultured archaeal lineage -MSBL1- from brine pools of the Red Sea.</title>
        <authorList>
            <person name="Mwirichia R."/>
            <person name="Alam I."/>
            <person name="Rashid M."/>
            <person name="Vinu M."/>
            <person name="Ba-Alawi W."/>
            <person name="Anthony Kamau A."/>
            <person name="Kamanda Ngugi D."/>
            <person name="Goker M."/>
            <person name="Klenk H.P."/>
            <person name="Bajic V."/>
            <person name="Stingl U."/>
        </authorList>
    </citation>
    <scope>NUCLEOTIDE SEQUENCE [LARGE SCALE GENOMIC DNA]</scope>
    <source>
        <strain evidence="1">SCGC-AAA259A05</strain>
    </source>
</reference>
<dbReference type="EMBL" id="LHXJ01000053">
    <property type="protein sequence ID" value="KXA90168.1"/>
    <property type="molecule type" value="Genomic_DNA"/>
</dbReference>
<sequence length="297" mass="34646">MRIENSFVEKLIQDKNPFPLLWNFMTSEIWKNQEDLGAFYGQEKKMKEFELFLHRTFNEIYTELLPKYCMGKGYKIKLKHPIIFLDSLSVREGVLLQEKLAENGANCKLTYSFSATPSDTKYYKEKIDFNDLKGSEKYGEIKDIESWEIDGGEKIIWSDFPDALLESLSKGKTILSTVTETYSKVEKLILRALEQLNYDKIEIMSDHGYVRHQGAYTFSMDKNDQKKVRKVLKGRRQVPASETGEIPKGMKKFLVEYNNFYMAKGRYVWPVSGKYSKLQHGGISLIECMTPRLIIER</sequence>
<evidence type="ECO:0008006" key="3">
    <source>
        <dbReference type="Google" id="ProtNLM"/>
    </source>
</evidence>